<dbReference type="EMBL" id="VRMN01000011">
    <property type="protein sequence ID" value="KAA8491852.1"/>
    <property type="molecule type" value="Genomic_DNA"/>
</dbReference>
<evidence type="ECO:0000256" key="3">
    <source>
        <dbReference type="ARBA" id="ARBA00022989"/>
    </source>
</evidence>
<feature type="transmembrane region" description="Helical" evidence="5">
    <location>
        <begin position="53"/>
        <end position="77"/>
    </location>
</feature>
<evidence type="ECO:0000259" key="7">
    <source>
        <dbReference type="Pfam" id="PF12537"/>
    </source>
</evidence>
<dbReference type="AlphaFoldDB" id="A0A5J4YLI6"/>
<keyword evidence="4 5" id="KW-0472">Membrane</keyword>
<feature type="domain" description="Golgi pH regulator conserved" evidence="7">
    <location>
        <begin position="159"/>
        <end position="215"/>
    </location>
</feature>
<dbReference type="Proteomes" id="UP000324585">
    <property type="component" value="Unassembled WGS sequence"/>
</dbReference>
<dbReference type="PANTHER" id="PTHR15948">
    <property type="entry name" value="G-PROTEIN COUPLED RECEPTOR 89-RELATED"/>
    <property type="match status" value="1"/>
</dbReference>
<feature type="transmembrane region" description="Helical" evidence="5">
    <location>
        <begin position="485"/>
        <end position="503"/>
    </location>
</feature>
<feature type="transmembrane region" description="Helical" evidence="5">
    <location>
        <begin position="83"/>
        <end position="105"/>
    </location>
</feature>
<sequence length="529" mass="58984">MHGGDDGLAAVLDAVLTVGMYMLLFRAGRYFYERFLSGYATDPSQHGAATSRLFAVTFAASFALYLLLLSEIVGFLHASSRKLIWQINLNVLLVLLILMQPSAFWFTMLANYRLTKWRAALATLLAQLLLLYMLYKIGDPFFVDPHARTLSALQALLQFFTYEHVLSRVLIIGTTLLATISGFAAVNIPFDHISFFLRRVSAAQVEAMELRLSDAVQRVYRMKLADQKLNTGNGVSPSAVSNDEAHPAFSAEVLGSANLSVRDRGHTALAENAEHVPVPDPLFERQSSARTMTRSFSVKPSREELEFAVDEVNHLFENYNEALELWSRHLRSRSFSGRLLAAFGWVMLVACIVRVGGAIANVFVEFHRRNGNLTDNLSQGLHTASRVVGLEINAIVLAQYASFIFTFFLIVVNVRGALTRVLRLFLFVSLSNSSLAYPSAIMLSELIGLYAISSIVLIRNVLPRGYRLVIADALGDVKFSFFKRWFDSIFIVSAGAGTLMLALQHVRSYRRVEKSTRHLILGSGFRHIS</sequence>
<gene>
    <name evidence="8" type="ORF">FVE85_8334</name>
</gene>
<protein>
    <submittedName>
        <fullName evidence="8">Golgi pH regulator</fullName>
    </submittedName>
</protein>
<organism evidence="8 9">
    <name type="scientific">Porphyridium purpureum</name>
    <name type="common">Red alga</name>
    <name type="synonym">Porphyridium cruentum</name>
    <dbReference type="NCBI Taxonomy" id="35688"/>
    <lineage>
        <taxon>Eukaryota</taxon>
        <taxon>Rhodophyta</taxon>
        <taxon>Bangiophyceae</taxon>
        <taxon>Porphyridiales</taxon>
        <taxon>Porphyridiaceae</taxon>
        <taxon>Porphyridium</taxon>
    </lineage>
</organism>
<name>A0A5J4YLI6_PORPP</name>
<evidence type="ECO:0000256" key="2">
    <source>
        <dbReference type="ARBA" id="ARBA00022692"/>
    </source>
</evidence>
<evidence type="ECO:0000313" key="8">
    <source>
        <dbReference type="EMBL" id="KAA8491852.1"/>
    </source>
</evidence>
<keyword evidence="9" id="KW-1185">Reference proteome</keyword>
<dbReference type="GO" id="GO:0016020">
    <property type="term" value="C:membrane"/>
    <property type="evidence" value="ECO:0007669"/>
    <property type="project" value="UniProtKB-SubCell"/>
</dbReference>
<feature type="transmembrane region" description="Helical" evidence="5">
    <location>
        <begin position="339"/>
        <end position="364"/>
    </location>
</feature>
<reference evidence="9" key="1">
    <citation type="journal article" date="2019" name="Nat. Commun.">
        <title>Expansion of phycobilisome linker gene families in mesophilic red algae.</title>
        <authorList>
            <person name="Lee J."/>
            <person name="Kim D."/>
            <person name="Bhattacharya D."/>
            <person name="Yoon H.S."/>
        </authorList>
    </citation>
    <scope>NUCLEOTIDE SEQUENCE [LARGE SCALE GENOMIC DNA]</scope>
    <source>
        <strain evidence="9">CCMP 1328</strain>
    </source>
</reference>
<dbReference type="InterPro" id="IPR022535">
    <property type="entry name" value="Golgi_pH-regulator_cons_dom"/>
</dbReference>
<comment type="caution">
    <text evidence="8">The sequence shown here is derived from an EMBL/GenBank/DDBJ whole genome shotgun (WGS) entry which is preliminary data.</text>
</comment>
<keyword evidence="2 5" id="KW-0812">Transmembrane</keyword>
<feature type="transmembrane region" description="Helical" evidence="5">
    <location>
        <begin position="392"/>
        <end position="414"/>
    </location>
</feature>
<dbReference type="OrthoDB" id="264392at2759"/>
<evidence type="ECO:0000256" key="1">
    <source>
        <dbReference type="ARBA" id="ARBA00004141"/>
    </source>
</evidence>
<dbReference type="OMA" id="FSVYCVY"/>
<comment type="subcellular location">
    <subcellularLocation>
        <location evidence="1">Membrane</location>
        <topology evidence="1">Multi-pass membrane protein</topology>
    </subcellularLocation>
</comment>
<dbReference type="InterPro" id="IPR015672">
    <property type="entry name" value="GPHR/GTG"/>
</dbReference>
<keyword evidence="3 5" id="KW-1133">Transmembrane helix</keyword>
<dbReference type="InterPro" id="IPR025969">
    <property type="entry name" value="ABA_GPCR_dom"/>
</dbReference>
<evidence type="ECO:0000256" key="4">
    <source>
        <dbReference type="ARBA" id="ARBA00023136"/>
    </source>
</evidence>
<evidence type="ECO:0000313" key="9">
    <source>
        <dbReference type="Proteomes" id="UP000324585"/>
    </source>
</evidence>
<evidence type="ECO:0000259" key="6">
    <source>
        <dbReference type="Pfam" id="PF12430"/>
    </source>
</evidence>
<feature type="transmembrane region" description="Helical" evidence="5">
    <location>
        <begin position="12"/>
        <end position="32"/>
    </location>
</feature>
<feature type="transmembrane region" description="Helical" evidence="5">
    <location>
        <begin position="117"/>
        <end position="135"/>
    </location>
</feature>
<feature type="transmembrane region" description="Helical" evidence="5">
    <location>
        <begin position="169"/>
        <end position="190"/>
    </location>
</feature>
<evidence type="ECO:0000256" key="5">
    <source>
        <dbReference type="SAM" id="Phobius"/>
    </source>
</evidence>
<feature type="domain" description="Abscisic acid G-protein coupled receptor-like" evidence="6">
    <location>
        <begin position="331"/>
        <end position="504"/>
    </location>
</feature>
<dbReference type="PANTHER" id="PTHR15948:SF0">
    <property type="entry name" value="GOLGI PH REGULATOR A-RELATED"/>
    <property type="match status" value="1"/>
</dbReference>
<dbReference type="Pfam" id="PF12430">
    <property type="entry name" value="ABA_GPCR"/>
    <property type="match status" value="1"/>
</dbReference>
<dbReference type="Pfam" id="PF12537">
    <property type="entry name" value="GPHR_N"/>
    <property type="match status" value="1"/>
</dbReference>
<proteinExistence type="predicted"/>
<accession>A0A5J4YLI6</accession>